<dbReference type="Pfam" id="PF02889">
    <property type="entry name" value="Sec63"/>
    <property type="match status" value="2"/>
</dbReference>
<dbReference type="InterPro" id="IPR027417">
    <property type="entry name" value="P-loop_NTPase"/>
</dbReference>
<dbReference type="CDD" id="cd18795">
    <property type="entry name" value="SF2_C_Ski2"/>
    <property type="match status" value="2"/>
</dbReference>
<dbReference type="SMART" id="SM00487">
    <property type="entry name" value="DEXDc"/>
    <property type="match status" value="2"/>
</dbReference>
<proteinExistence type="predicted"/>
<dbReference type="Gene3D" id="2.60.40.150">
    <property type="entry name" value="C2 domain"/>
    <property type="match status" value="2"/>
</dbReference>
<protein>
    <recommendedName>
        <fullName evidence="9">Activating signal cointegrator 1 complex subunit 3</fullName>
    </recommendedName>
</protein>
<evidence type="ECO:0008006" key="9">
    <source>
        <dbReference type="Google" id="ProtNLM"/>
    </source>
</evidence>
<feature type="domain" description="Helicase ATP-binding" evidence="5">
    <location>
        <begin position="545"/>
        <end position="729"/>
    </location>
</feature>
<sequence length="2301" mass="256790">MAPVNRPEPLELPRLSVAIRRMSHLSGSKEQFSGSACCSLEQKRAYMAGGHSSDPKLISKSCLWGRLCQLLPQDSTLETRMALEKLFQRYSDSCGDLVGRDSTDLGDLSAFMTLLCFGRLGPNFFELFDRGVSKEDFPRHSSIQNQRPAILRQMGGTGAKNIQESWNKMCICLASLITHRLFISTRECLLDLMRKCRVAVESDSSSTLTLDNSDVQKTVVKPAVVGFKLDWDGAKATHQSMKEKSSRLLRMLFARNRSGSAVEIDCPTYNKLPSAPGDSAATEALKLALSLPLTAARAHDEPVVSSVKAVELGVLFEELSPKAASLGIPLNELMDMVFTSLGSSRSSDVVQNELCELIGWDCIDLVFALLRERSAWVTTYQSRNDPENFVEQKNTRMAPPVSGEEPKSLVQQLIHDPISVAAARTAQLKENARATAARLQQVMANGPSASTKAAEFKRSLPFVYDQLAELHERVAFVDSSRPRLPAGTTYKQLPLWDVVQFPTPTKPPSSVLDVPLVQIASLDSIGQQAFAGMQELNLIQSVVYPVAYHTAENLLVSAPTGAGKTNVAMLAIVQLLRSHLTKDSVLDLKSFKIVYLAPMKALAAELAATFAKRLSPLGLKVRECTGDMQLSKQEILETQMLVSTPEKWDVISRKGSGDATLVTLVKLLIIDEIHLLHEDRGAVIEVLVARTLRQVETSQTLIRLVGLSATLPNYEDVAHFLHVNPYRGLFYFDDRFRPVPLRMSFYGVRGSNRRVQEANMNAACYELLLEQVKHDEQVMVFVHARGDTVKTARWLCDTARQQQQIAHFQAPERNDRSILMKRIDRCGDMALRELLPFGFACHHAGMLRQDRTLVERLFADGHIRTLVCTATLAWGVNLPAHAVIIKGTRVYKAEKSDFVELDILDVLQIFGRAGRPQFDTQGVASIITSIDKMDHYLRLITNQHPIESSLLGNLNDHLNAEIALGTVTNIDDAVTWLKDTYLFVRLMKNPLHYGIQADLSNADSTLSDYLGRVVRSSALDLDAAEMIRYEPQTGQLASTDRGRTASLFYIRFSTAAMVRDTLEPTTMLPQLFSVLSEASEFVAMKVRDEEGGELNDLKGSFCRIPIQKAGNVDSDVPAKVNALLQGYISRHSPVCHSLASDMNYIHQNAGRLVRYLFELSLRQGWSSCASTTLQLARMIEQRQWDGQTPLWQFAGATSHRLLQRVDEMDLSVDRIRETEIDELTHLLRFRGRDGAREVSQLATLVPRIHLSAETQPITRTILRVRMTLEPDFTWSDRSHGTQQNFWIWIEDPDQGLIYHSEYWTLTKRTFKSKEPSFVVCTIPLFEPFPTQYLVRVSSDQWLGADTICPLSFKRLLLPPPDPPHTDLLNLEPLPVCALQNSQYELLYKFTHFNPIQTQIFHTLYHQDVNVLLGAPTGSGKTVAAELAIFRVFNETPSKKCVYIAPLKALVRERIEDWSVRIGKNLAKRVVELTGDVTPDIGQLMRADLIVTTPEKWDGISRSWQQRVYVRHIGLIIIDEIHLLGEERGPVLEVLVSRANYIASQLGQSVRIIGLSTALSNAPDLASWLRIPITMTGMADVAAASGTGLGQTGRGLFNFRPSVRPVPLETHIQGYPGRHYCPRMATMNRPIYLAIASHSPNKPVLIFVSSRRQTRLTALDLVSFIASSGDSKKWLHMDPEQMDVVASSVQDPNLRLTLSFGIGLHHAGLQARDRSMVEELFVNQKIQILIATSTLAWGVNFPAHLVVVKGTEFYDGKTMRYVDYPITDVLQMMGRAGRPQFDDQGKAVIMVQDTKKAFYKRFLYEPFPVESCLLQVLPDHLNAEVVAGTISTRQQALDYLTWTFFFRRLLANPSYYGLEDCQPASVSAFLSGVISDACNQLVQSSCLELVDPTPDGVMVSTALGRIASYYYLSHKTMRLFADSLKPSSDVHALLQLLANAHEYDLLPVRHNEDEMNRQLATMLPLKRIGLFDCPHTKTHLLLQAHFTRLIELPVADYVTDTRSVLDQATRIVQAMLDVCAQCGWLAASLNCLILMQMLTQGVWAEDVGSSLLQLPGIQSAHLDVFRRPDMTPITCLPELIDYVTPNMERLDGMLNTRFRSSALSELRQVIQGFPIIDIRLSLVGPDPTHRTSQSTSILRPCPLDTTGQSSQSLVVYAETDYVLRVHLTRHNPISRRHQPVTSAALVKSKTQECWVLIFGDVESNLATGGELLALKRVSPNALSIKSPSKKPSAGSGRAVHLTFRLPAPPPAPRVSVQPRRQHRLTLYLMSDTYLGLDQQVSLLVDVVPAVTNEVSSEDNLEL</sequence>
<reference evidence="7" key="1">
    <citation type="submission" date="2019-07" db="EMBL/GenBank/DDBJ databases">
        <title>Annotation for the trematode Paragonimus miyazaki's.</title>
        <authorList>
            <person name="Choi Y.-J."/>
        </authorList>
    </citation>
    <scope>NUCLEOTIDE SEQUENCE</scope>
    <source>
        <strain evidence="7">Japan</strain>
    </source>
</reference>
<dbReference type="SMART" id="SM00490">
    <property type="entry name" value="HELICc"/>
    <property type="match status" value="2"/>
</dbReference>
<evidence type="ECO:0000313" key="8">
    <source>
        <dbReference type="Proteomes" id="UP000822476"/>
    </source>
</evidence>
<dbReference type="SMART" id="SM00973">
    <property type="entry name" value="Sec63"/>
    <property type="match status" value="2"/>
</dbReference>
<dbReference type="GO" id="GO:0004386">
    <property type="term" value="F:helicase activity"/>
    <property type="evidence" value="ECO:0007669"/>
    <property type="project" value="UniProtKB-KW"/>
</dbReference>
<dbReference type="FunFam" id="3.40.50.300:FF:000198">
    <property type="entry name" value="Activating signal cointegrator 1 complex subunit"/>
    <property type="match status" value="1"/>
</dbReference>
<dbReference type="SMART" id="SM00382">
    <property type="entry name" value="AAA"/>
    <property type="match status" value="2"/>
</dbReference>
<dbReference type="InterPro" id="IPR014001">
    <property type="entry name" value="Helicase_ATP-bd"/>
</dbReference>
<dbReference type="SUPFAM" id="SSF158702">
    <property type="entry name" value="Sec63 N-terminal domain-like"/>
    <property type="match status" value="2"/>
</dbReference>
<dbReference type="SUPFAM" id="SSF52540">
    <property type="entry name" value="P-loop containing nucleoside triphosphate hydrolases"/>
    <property type="match status" value="4"/>
</dbReference>
<dbReference type="Proteomes" id="UP000822476">
    <property type="component" value="Unassembled WGS sequence"/>
</dbReference>
<dbReference type="FunFam" id="1.10.3380.10:FF:000002">
    <property type="entry name" value="Activating signal cointegrator 1 complex subunit 3"/>
    <property type="match status" value="1"/>
</dbReference>
<dbReference type="GO" id="GO:0016787">
    <property type="term" value="F:hydrolase activity"/>
    <property type="evidence" value="ECO:0007669"/>
    <property type="project" value="UniProtKB-KW"/>
</dbReference>
<feature type="domain" description="Helicase C-terminal" evidence="6">
    <location>
        <begin position="759"/>
        <end position="962"/>
    </location>
</feature>
<dbReference type="InterPro" id="IPR050474">
    <property type="entry name" value="Hel308_SKI2-like"/>
</dbReference>
<dbReference type="FunFam" id="2.60.40.150:FF:000004">
    <property type="entry name" value="RNA helicase, activating signal cointegrator 1"/>
    <property type="match status" value="1"/>
</dbReference>
<dbReference type="InterPro" id="IPR001650">
    <property type="entry name" value="Helicase_C-like"/>
</dbReference>
<dbReference type="GO" id="GO:0032991">
    <property type="term" value="C:protein-containing complex"/>
    <property type="evidence" value="ECO:0007669"/>
    <property type="project" value="UniProtKB-ARBA"/>
</dbReference>
<dbReference type="Pfam" id="PF00270">
    <property type="entry name" value="DEAD"/>
    <property type="match status" value="2"/>
</dbReference>
<dbReference type="Pfam" id="PF23445">
    <property type="entry name" value="WHD_SNRNP200"/>
    <property type="match status" value="2"/>
</dbReference>
<dbReference type="SUPFAM" id="SSF81296">
    <property type="entry name" value="E set domains"/>
    <property type="match status" value="1"/>
</dbReference>
<keyword evidence="1" id="KW-0547">Nucleotide-binding</keyword>
<evidence type="ECO:0000259" key="6">
    <source>
        <dbReference type="PROSITE" id="PS51194"/>
    </source>
</evidence>
<dbReference type="FunFam" id="3.40.50.300:FF:000062">
    <property type="entry name" value="U5 small nuclear ribonucleoprotein helicase"/>
    <property type="match status" value="1"/>
</dbReference>
<dbReference type="InterPro" id="IPR011545">
    <property type="entry name" value="DEAD/DEAH_box_helicase_dom"/>
</dbReference>
<dbReference type="GO" id="GO:0003676">
    <property type="term" value="F:nucleic acid binding"/>
    <property type="evidence" value="ECO:0007669"/>
    <property type="project" value="InterPro"/>
</dbReference>
<dbReference type="EMBL" id="JTDE01001805">
    <property type="protein sequence ID" value="KAF7258318.1"/>
    <property type="molecule type" value="Genomic_DNA"/>
</dbReference>
<evidence type="ECO:0000256" key="1">
    <source>
        <dbReference type="ARBA" id="ARBA00022741"/>
    </source>
</evidence>
<dbReference type="InterPro" id="IPR014756">
    <property type="entry name" value="Ig_E-set"/>
</dbReference>
<dbReference type="OrthoDB" id="5575at2759"/>
<dbReference type="FunFam" id="1.10.10.10:FF:000012">
    <property type="entry name" value="U5 small nuclear ribonucleoprotein helicase"/>
    <property type="match status" value="1"/>
</dbReference>
<dbReference type="InterPro" id="IPR057842">
    <property type="entry name" value="WH_MER3"/>
</dbReference>
<keyword evidence="3" id="KW-0347">Helicase</keyword>
<feature type="domain" description="Helicase C-terminal" evidence="6">
    <location>
        <begin position="1626"/>
        <end position="1824"/>
    </location>
</feature>
<dbReference type="PIRSF" id="PIRSF039073">
    <property type="entry name" value="BRR2"/>
    <property type="match status" value="1"/>
</dbReference>
<dbReference type="InterPro" id="IPR003593">
    <property type="entry name" value="AAA+_ATPase"/>
</dbReference>
<accession>A0A8S9Z331</accession>
<dbReference type="PANTHER" id="PTHR47961">
    <property type="entry name" value="DNA POLYMERASE THETA, PUTATIVE (AFU_ORTHOLOGUE AFUA_1G05260)-RELATED"/>
    <property type="match status" value="1"/>
</dbReference>
<keyword evidence="8" id="KW-1185">Reference proteome</keyword>
<evidence type="ECO:0000313" key="7">
    <source>
        <dbReference type="EMBL" id="KAF7258318.1"/>
    </source>
</evidence>
<evidence type="ECO:0000256" key="4">
    <source>
        <dbReference type="ARBA" id="ARBA00022840"/>
    </source>
</evidence>
<keyword evidence="4" id="KW-0067">ATP-binding</keyword>
<name>A0A8S9Z331_9TREM</name>
<dbReference type="Pfam" id="PF00271">
    <property type="entry name" value="Helicase_C"/>
    <property type="match status" value="2"/>
</dbReference>
<dbReference type="SUPFAM" id="SSF46785">
    <property type="entry name" value="Winged helix' DNA-binding domain"/>
    <property type="match status" value="2"/>
</dbReference>
<evidence type="ECO:0000256" key="3">
    <source>
        <dbReference type="ARBA" id="ARBA00022806"/>
    </source>
</evidence>
<dbReference type="FunFam" id="3.40.50.300:FF:000102">
    <property type="entry name" value="RNA helicase, activating signal cointegrator 1"/>
    <property type="match status" value="1"/>
</dbReference>
<keyword evidence="2" id="KW-0378">Hydrolase</keyword>
<dbReference type="PROSITE" id="PS51192">
    <property type="entry name" value="HELICASE_ATP_BIND_1"/>
    <property type="match status" value="2"/>
</dbReference>
<dbReference type="FunFam" id="3.40.50.300:FF:000231">
    <property type="entry name" value="Activating signal cointegrator 1 complex subunit 3"/>
    <property type="match status" value="1"/>
</dbReference>
<comment type="caution">
    <text evidence="7">The sequence shown here is derived from an EMBL/GenBank/DDBJ whole genome shotgun (WGS) entry which is preliminary data.</text>
</comment>
<dbReference type="InterPro" id="IPR036388">
    <property type="entry name" value="WH-like_DNA-bd_sf"/>
</dbReference>
<dbReference type="Gene3D" id="1.10.3380.10">
    <property type="entry name" value="Sec63 N-terminal domain-like domain"/>
    <property type="match status" value="2"/>
</dbReference>
<organism evidence="7 8">
    <name type="scientific">Paragonimus skrjabini miyazakii</name>
    <dbReference type="NCBI Taxonomy" id="59628"/>
    <lineage>
        <taxon>Eukaryota</taxon>
        <taxon>Metazoa</taxon>
        <taxon>Spiralia</taxon>
        <taxon>Lophotrochozoa</taxon>
        <taxon>Platyhelminthes</taxon>
        <taxon>Trematoda</taxon>
        <taxon>Digenea</taxon>
        <taxon>Plagiorchiida</taxon>
        <taxon>Troglotremata</taxon>
        <taxon>Troglotrematidae</taxon>
        <taxon>Paragonimus</taxon>
    </lineage>
</organism>
<dbReference type="InterPro" id="IPR035892">
    <property type="entry name" value="C2_domain_sf"/>
</dbReference>
<dbReference type="InterPro" id="IPR036390">
    <property type="entry name" value="WH_DNA-bd_sf"/>
</dbReference>
<dbReference type="PANTHER" id="PTHR47961:SF13">
    <property type="entry name" value="ACTIVATING SIGNAL COINTEGRATOR 1 COMPLEX SUBUNIT 3"/>
    <property type="match status" value="1"/>
</dbReference>
<dbReference type="Gene3D" id="1.10.10.10">
    <property type="entry name" value="Winged helix-like DNA-binding domain superfamily/Winged helix DNA-binding domain"/>
    <property type="match status" value="2"/>
</dbReference>
<dbReference type="PROSITE" id="PS51194">
    <property type="entry name" value="HELICASE_CTER"/>
    <property type="match status" value="2"/>
</dbReference>
<evidence type="ECO:0000259" key="5">
    <source>
        <dbReference type="PROSITE" id="PS51192"/>
    </source>
</evidence>
<feature type="domain" description="Helicase ATP-binding" evidence="5">
    <location>
        <begin position="1401"/>
        <end position="1576"/>
    </location>
</feature>
<dbReference type="FunFam" id="1.10.10.10:FF:000024">
    <property type="entry name" value="U5 small nuclear ribonucleoprotein helicase"/>
    <property type="match status" value="1"/>
</dbReference>
<dbReference type="InterPro" id="IPR004179">
    <property type="entry name" value="Sec63-dom"/>
</dbReference>
<dbReference type="GO" id="GO:0005524">
    <property type="term" value="F:ATP binding"/>
    <property type="evidence" value="ECO:0007669"/>
    <property type="project" value="UniProtKB-KW"/>
</dbReference>
<gene>
    <name evidence="7" type="ORF">EG68_03787</name>
</gene>
<dbReference type="Gene3D" id="3.40.50.300">
    <property type="entry name" value="P-loop containing nucleotide triphosphate hydrolases"/>
    <property type="match status" value="4"/>
</dbReference>
<evidence type="ECO:0000256" key="2">
    <source>
        <dbReference type="ARBA" id="ARBA00022801"/>
    </source>
</evidence>